<dbReference type="InterPro" id="IPR035680">
    <property type="entry name" value="Clx_II_MBL"/>
</dbReference>
<dbReference type="InterPro" id="IPR001018">
    <property type="entry name" value="Beta-lactamase_class-B_CS"/>
</dbReference>
<dbReference type="InterPro" id="IPR017782">
    <property type="entry name" value="Hydroxyacylglutathione_Hdrlase"/>
</dbReference>
<evidence type="ECO:0000256" key="6">
    <source>
        <dbReference type="ARBA" id="ARBA00022833"/>
    </source>
</evidence>
<evidence type="ECO:0000259" key="8">
    <source>
        <dbReference type="SMART" id="SM00849"/>
    </source>
</evidence>
<evidence type="ECO:0000256" key="3">
    <source>
        <dbReference type="ARBA" id="ARBA00006759"/>
    </source>
</evidence>
<dbReference type="PROSITE" id="PS00743">
    <property type="entry name" value="BETA_LACTAMASE_B_1"/>
    <property type="match status" value="1"/>
</dbReference>
<feature type="domain" description="Metallo-beta-lactamase" evidence="8">
    <location>
        <begin position="12"/>
        <end position="164"/>
    </location>
</feature>
<dbReference type="InterPro" id="IPR001279">
    <property type="entry name" value="Metallo-B-lactamas"/>
</dbReference>
<evidence type="ECO:0000256" key="7">
    <source>
        <dbReference type="HAMAP-Rule" id="MF_01374"/>
    </source>
</evidence>
<dbReference type="PIRSF" id="PIRSF005457">
    <property type="entry name" value="Glx"/>
    <property type="match status" value="1"/>
</dbReference>
<keyword evidence="5 7" id="KW-0378">Hydrolase</keyword>
<dbReference type="Gene3D" id="3.60.15.10">
    <property type="entry name" value="Ribonuclease Z/Hydroxyacylglutathione hydrolase-like"/>
    <property type="match status" value="1"/>
</dbReference>
<dbReference type="HAMAP" id="MF_01374">
    <property type="entry name" value="Glyoxalase_2"/>
    <property type="match status" value="1"/>
</dbReference>
<feature type="binding site" evidence="7">
    <location>
        <position position="164"/>
    </location>
    <ligand>
        <name>Zn(2+)</name>
        <dbReference type="ChEBI" id="CHEBI:29105"/>
        <label>2</label>
    </ligand>
</feature>
<feature type="binding site" evidence="7">
    <location>
        <position position="109"/>
    </location>
    <ligand>
        <name>Zn(2+)</name>
        <dbReference type="ChEBI" id="CHEBI:29105"/>
        <label>1</label>
    </ligand>
</feature>
<dbReference type="SUPFAM" id="SSF56281">
    <property type="entry name" value="Metallo-hydrolase/oxidoreductase"/>
    <property type="match status" value="1"/>
</dbReference>
<dbReference type="PANTHER" id="PTHR43705:SF1">
    <property type="entry name" value="HYDROXYACYLGLUTATHIONE HYDROLASE GLOB"/>
    <property type="match status" value="1"/>
</dbReference>
<dbReference type="InterPro" id="IPR032282">
    <property type="entry name" value="HAGH_C"/>
</dbReference>
<evidence type="ECO:0000256" key="4">
    <source>
        <dbReference type="ARBA" id="ARBA00022723"/>
    </source>
</evidence>
<comment type="pathway">
    <text evidence="2 7">Secondary metabolite metabolism; methylglyoxal degradation; (R)-lactate from methylglyoxal: step 2/2.</text>
</comment>
<feature type="binding site" evidence="7">
    <location>
        <position position="126"/>
    </location>
    <ligand>
        <name>Zn(2+)</name>
        <dbReference type="ChEBI" id="CHEBI:29105"/>
        <label>2</label>
    </ligand>
</feature>
<evidence type="ECO:0000313" key="9">
    <source>
        <dbReference type="EMBL" id="GLR11637.1"/>
    </source>
</evidence>
<evidence type="ECO:0000256" key="1">
    <source>
        <dbReference type="ARBA" id="ARBA00001623"/>
    </source>
</evidence>
<reference evidence="10" key="1">
    <citation type="journal article" date="2019" name="Int. J. Syst. Evol. Microbiol.">
        <title>The Global Catalogue of Microorganisms (GCM) 10K type strain sequencing project: providing services to taxonomists for standard genome sequencing and annotation.</title>
        <authorList>
            <consortium name="The Broad Institute Genomics Platform"/>
            <consortium name="The Broad Institute Genome Sequencing Center for Infectious Disease"/>
            <person name="Wu L."/>
            <person name="Ma J."/>
        </authorList>
    </citation>
    <scope>NUCLEOTIDE SEQUENCE [LARGE SCALE GENOMIC DNA]</scope>
    <source>
        <strain evidence="10">NBRC 110044</strain>
    </source>
</reference>
<feature type="binding site" evidence="7">
    <location>
        <position position="55"/>
    </location>
    <ligand>
        <name>Zn(2+)</name>
        <dbReference type="ChEBI" id="CHEBI:29105"/>
        <label>1</label>
    </ligand>
</feature>
<keyword evidence="4 7" id="KW-0479">Metal-binding</keyword>
<evidence type="ECO:0000256" key="2">
    <source>
        <dbReference type="ARBA" id="ARBA00004963"/>
    </source>
</evidence>
<feature type="binding site" evidence="7">
    <location>
        <position position="53"/>
    </location>
    <ligand>
        <name>Zn(2+)</name>
        <dbReference type="ChEBI" id="CHEBI:29105"/>
        <label>1</label>
    </ligand>
</feature>
<proteinExistence type="inferred from homology"/>
<dbReference type="Pfam" id="PF00753">
    <property type="entry name" value="Lactamase_B"/>
    <property type="match status" value="1"/>
</dbReference>
<dbReference type="PANTHER" id="PTHR43705">
    <property type="entry name" value="HYDROXYACYLGLUTATHIONE HYDROLASE"/>
    <property type="match status" value="1"/>
</dbReference>
<comment type="similarity">
    <text evidence="3 7">Belongs to the metallo-beta-lactamase superfamily. Glyoxalase II family.</text>
</comment>
<dbReference type="GO" id="GO:0016787">
    <property type="term" value="F:hydrolase activity"/>
    <property type="evidence" value="ECO:0007669"/>
    <property type="project" value="UniProtKB-KW"/>
</dbReference>
<dbReference type="NCBIfam" id="TIGR03413">
    <property type="entry name" value="GSH_gloB"/>
    <property type="match status" value="1"/>
</dbReference>
<comment type="catalytic activity">
    <reaction evidence="1 7">
        <text>an S-(2-hydroxyacyl)glutathione + H2O = a 2-hydroxy carboxylate + glutathione + H(+)</text>
        <dbReference type="Rhea" id="RHEA:21864"/>
        <dbReference type="ChEBI" id="CHEBI:15377"/>
        <dbReference type="ChEBI" id="CHEBI:15378"/>
        <dbReference type="ChEBI" id="CHEBI:57925"/>
        <dbReference type="ChEBI" id="CHEBI:58896"/>
        <dbReference type="ChEBI" id="CHEBI:71261"/>
        <dbReference type="EC" id="3.1.2.6"/>
    </reaction>
</comment>
<protein>
    <recommendedName>
        <fullName evidence="7">Hydroxyacylglutathione hydrolase</fullName>
        <ecNumber evidence="7">3.1.2.6</ecNumber>
    </recommendedName>
    <alternativeName>
        <fullName evidence="7">Glyoxalase II</fullName>
        <shortName evidence="7">Glx II</shortName>
    </alternativeName>
</protein>
<organism evidence="9 10">
    <name type="scientific">Chitinimonas prasina</name>
    <dbReference type="NCBI Taxonomy" id="1434937"/>
    <lineage>
        <taxon>Bacteria</taxon>
        <taxon>Pseudomonadati</taxon>
        <taxon>Pseudomonadota</taxon>
        <taxon>Betaproteobacteria</taxon>
        <taxon>Neisseriales</taxon>
        <taxon>Chitinibacteraceae</taxon>
        <taxon>Chitinimonas</taxon>
    </lineage>
</organism>
<dbReference type="InterPro" id="IPR036866">
    <property type="entry name" value="RibonucZ/Hydroxyglut_hydro"/>
</dbReference>
<comment type="function">
    <text evidence="7">Thiolesterase that catalyzes the hydrolysis of S-D-lactoyl-glutathione to form glutathione and D-lactic acid.</text>
</comment>
<dbReference type="SMART" id="SM00849">
    <property type="entry name" value="Lactamase_B"/>
    <property type="match status" value="1"/>
</dbReference>
<dbReference type="EMBL" id="BSOG01000001">
    <property type="protein sequence ID" value="GLR11637.1"/>
    <property type="molecule type" value="Genomic_DNA"/>
</dbReference>
<feature type="binding site" evidence="7">
    <location>
        <position position="58"/>
    </location>
    <ligand>
        <name>Zn(2+)</name>
        <dbReference type="ChEBI" id="CHEBI:29105"/>
        <label>2</label>
    </ligand>
</feature>
<evidence type="ECO:0000313" key="10">
    <source>
        <dbReference type="Proteomes" id="UP001156706"/>
    </source>
</evidence>
<dbReference type="RefSeq" id="WP_284194783.1">
    <property type="nucleotide sequence ID" value="NZ_BSOG01000001.1"/>
</dbReference>
<comment type="cofactor">
    <cofactor evidence="7">
        <name>Zn(2+)</name>
        <dbReference type="ChEBI" id="CHEBI:29105"/>
    </cofactor>
    <text evidence="7">Binds 2 Zn(2+) ions per subunit.</text>
</comment>
<comment type="subunit">
    <text evidence="7">Monomer.</text>
</comment>
<dbReference type="InterPro" id="IPR050110">
    <property type="entry name" value="Glyoxalase_II_hydrolase"/>
</dbReference>
<comment type="caution">
    <text evidence="9">The sequence shown here is derived from an EMBL/GenBank/DDBJ whole genome shotgun (WGS) entry which is preliminary data.</text>
</comment>
<dbReference type="EC" id="3.1.2.6" evidence="7"/>
<sequence>MSTILPVPILQDNYVWLMHQAGHALVVDPGVAAPVVAQLETLGLHLSAILVTHHHGDHTGGLAELVARYGCPVYGPPSIAGVSQGVGEGGKVSVPGMGVSFAVMAVPGHTLDHIAYHGEGVVFCGDTLFACGCGRLFEGTATQMQASLARLAALPDETLVCCTHEYTLSNQQFALAVEPDNPALQQRHEADRLRREQQLPTLPSSIGLERATNPFLRWAEPAIQAAAASQGAIDNGPVAVFATLREWKNVFRG</sequence>
<gene>
    <name evidence="7 9" type="primary">gloB</name>
    <name evidence="9" type="ORF">GCM10007907_04270</name>
</gene>
<keyword evidence="10" id="KW-1185">Reference proteome</keyword>
<dbReference type="Proteomes" id="UP001156706">
    <property type="component" value="Unassembled WGS sequence"/>
</dbReference>
<evidence type="ECO:0000256" key="5">
    <source>
        <dbReference type="ARBA" id="ARBA00022801"/>
    </source>
</evidence>
<name>A0ABQ5YDH2_9NEIS</name>
<dbReference type="Pfam" id="PF16123">
    <property type="entry name" value="HAGH_C"/>
    <property type="match status" value="1"/>
</dbReference>
<accession>A0ABQ5YDH2</accession>
<feature type="binding site" evidence="7">
    <location>
        <position position="57"/>
    </location>
    <ligand>
        <name>Zn(2+)</name>
        <dbReference type="ChEBI" id="CHEBI:29105"/>
        <label>2</label>
    </ligand>
</feature>
<feature type="binding site" evidence="7">
    <location>
        <position position="126"/>
    </location>
    <ligand>
        <name>Zn(2+)</name>
        <dbReference type="ChEBI" id="CHEBI:29105"/>
        <label>1</label>
    </ligand>
</feature>
<keyword evidence="6 7" id="KW-0862">Zinc</keyword>
<dbReference type="CDD" id="cd07723">
    <property type="entry name" value="hydroxyacylglutathione_hydrolase_MBL-fold"/>
    <property type="match status" value="1"/>
</dbReference>